<dbReference type="SUPFAM" id="SSF54373">
    <property type="entry name" value="FAD-linked reductases, C-terminal domain"/>
    <property type="match status" value="1"/>
</dbReference>
<reference evidence="6" key="1">
    <citation type="submission" date="2021-05" db="EMBL/GenBank/DDBJ databases">
        <authorList>
            <person name="Stam R."/>
        </authorList>
    </citation>
    <scope>NUCLEOTIDE SEQUENCE</scope>
    <source>
        <strain evidence="6">CS162</strain>
    </source>
</reference>
<dbReference type="InterPro" id="IPR036188">
    <property type="entry name" value="FAD/NAD-bd_sf"/>
</dbReference>
<dbReference type="InterPro" id="IPR007867">
    <property type="entry name" value="GMC_OxRtase_C"/>
</dbReference>
<dbReference type="RefSeq" id="XP_043169786.1">
    <property type="nucleotide sequence ID" value="XM_043313851.1"/>
</dbReference>
<name>A0A8J2I3B2_9PLEO</name>
<evidence type="ECO:0000313" key="6">
    <source>
        <dbReference type="EMBL" id="CAG5162503.1"/>
    </source>
</evidence>
<dbReference type="SUPFAM" id="SSF51905">
    <property type="entry name" value="FAD/NAD(P)-binding domain"/>
    <property type="match status" value="1"/>
</dbReference>
<dbReference type="GO" id="GO:0016614">
    <property type="term" value="F:oxidoreductase activity, acting on CH-OH group of donors"/>
    <property type="evidence" value="ECO:0007669"/>
    <property type="project" value="InterPro"/>
</dbReference>
<dbReference type="Proteomes" id="UP000676310">
    <property type="component" value="Unassembled WGS sequence"/>
</dbReference>
<dbReference type="GO" id="GO:0050660">
    <property type="term" value="F:flavin adenine dinucleotide binding"/>
    <property type="evidence" value="ECO:0007669"/>
    <property type="project" value="InterPro"/>
</dbReference>
<feature type="binding site" evidence="3">
    <location>
        <begin position="14"/>
        <end position="15"/>
    </location>
    <ligand>
        <name>FAD</name>
        <dbReference type="ChEBI" id="CHEBI:57692"/>
    </ligand>
</feature>
<keyword evidence="4" id="KW-0285">Flavoprotein</keyword>
<feature type="binding site" evidence="3">
    <location>
        <begin position="498"/>
        <end position="499"/>
    </location>
    <ligand>
        <name>FAD</name>
        <dbReference type="ChEBI" id="CHEBI:57692"/>
    </ligand>
</feature>
<feature type="binding site" evidence="3">
    <location>
        <begin position="94"/>
        <end position="97"/>
    </location>
    <ligand>
        <name>FAD</name>
        <dbReference type="ChEBI" id="CHEBI:57692"/>
    </ligand>
</feature>
<dbReference type="AlphaFoldDB" id="A0A8J2I3B2"/>
<dbReference type="Gene3D" id="3.30.560.10">
    <property type="entry name" value="Glucose Oxidase, domain 3"/>
    <property type="match status" value="1"/>
</dbReference>
<dbReference type="PANTHER" id="PTHR11552">
    <property type="entry name" value="GLUCOSE-METHANOL-CHOLINE GMC OXIDOREDUCTASE"/>
    <property type="match status" value="1"/>
</dbReference>
<evidence type="ECO:0000256" key="1">
    <source>
        <dbReference type="ARBA" id="ARBA00010790"/>
    </source>
</evidence>
<evidence type="ECO:0000313" key="7">
    <source>
        <dbReference type="Proteomes" id="UP000676310"/>
    </source>
</evidence>
<dbReference type="GeneID" id="67018097"/>
<comment type="caution">
    <text evidence="6">The sequence shown here is derived from an EMBL/GenBank/DDBJ whole genome shotgun (WGS) entry which is preliminary data.</text>
</comment>
<keyword evidence="7" id="KW-1185">Reference proteome</keyword>
<dbReference type="PROSITE" id="PS00623">
    <property type="entry name" value="GMC_OXRED_1"/>
    <property type="match status" value="1"/>
</dbReference>
<feature type="active site" description="Proton donor" evidence="2">
    <location>
        <position position="499"/>
    </location>
</feature>
<dbReference type="EMBL" id="CAJRGZ010000019">
    <property type="protein sequence ID" value="CAG5162503.1"/>
    <property type="molecule type" value="Genomic_DNA"/>
</dbReference>
<feature type="active site" description="Proton acceptor" evidence="2">
    <location>
        <position position="543"/>
    </location>
</feature>
<dbReference type="PANTHER" id="PTHR11552:SF134">
    <property type="entry name" value="GLUCOSE-METHANOL-CHOLINE OXIDOREDUCTASE N-TERMINAL DOMAIN-CONTAINING PROTEIN"/>
    <property type="match status" value="1"/>
</dbReference>
<feature type="domain" description="Glucose-methanol-choline oxidoreductase N-terminal" evidence="5">
    <location>
        <begin position="84"/>
        <end position="107"/>
    </location>
</feature>
<dbReference type="PIRSF" id="PIRSF000137">
    <property type="entry name" value="Alcohol_oxidase"/>
    <property type="match status" value="1"/>
</dbReference>
<accession>A0A8J2I3B2</accession>
<dbReference type="Pfam" id="PF00732">
    <property type="entry name" value="GMC_oxred_N"/>
    <property type="match status" value="1"/>
</dbReference>
<evidence type="ECO:0000256" key="3">
    <source>
        <dbReference type="PIRSR" id="PIRSR000137-2"/>
    </source>
</evidence>
<dbReference type="PROSITE" id="PS51257">
    <property type="entry name" value="PROKAR_LIPOPROTEIN"/>
    <property type="match status" value="1"/>
</dbReference>
<organism evidence="6 7">
    <name type="scientific">Alternaria atra</name>
    <dbReference type="NCBI Taxonomy" id="119953"/>
    <lineage>
        <taxon>Eukaryota</taxon>
        <taxon>Fungi</taxon>
        <taxon>Dikarya</taxon>
        <taxon>Ascomycota</taxon>
        <taxon>Pezizomycotina</taxon>
        <taxon>Dothideomycetes</taxon>
        <taxon>Pleosporomycetidae</taxon>
        <taxon>Pleosporales</taxon>
        <taxon>Pleosporineae</taxon>
        <taxon>Pleosporaceae</taxon>
        <taxon>Alternaria</taxon>
        <taxon>Alternaria sect. Ulocladioides</taxon>
    </lineage>
</organism>
<gene>
    <name evidence="6" type="ORF">ALTATR162_LOCUS6230</name>
</gene>
<dbReference type="Gene3D" id="3.50.50.60">
    <property type="entry name" value="FAD/NAD(P)-binding domain"/>
    <property type="match status" value="1"/>
</dbReference>
<protein>
    <recommendedName>
        <fullName evidence="5">Glucose-methanol-choline oxidoreductase N-terminal domain-containing protein</fullName>
    </recommendedName>
</protein>
<dbReference type="InterPro" id="IPR000172">
    <property type="entry name" value="GMC_OxRdtase_N"/>
</dbReference>
<evidence type="ECO:0000259" key="5">
    <source>
        <dbReference type="PROSITE" id="PS00623"/>
    </source>
</evidence>
<evidence type="ECO:0000256" key="2">
    <source>
        <dbReference type="PIRSR" id="PIRSR000137-1"/>
    </source>
</evidence>
<sequence length="595" mass="65154">MAPKYDFVIVGGGTSGCLLAHRLSHSARRPSVLLLEAGINPSGDYLRAPYHRYYAQALRPDLDHGYVSEPESALNSRIIPYTRGKGLGGSSILNFAVYLYGSSEDYNRWSELVGDDSWKWESVKKSFQAIENYDFSGSEDYKHLADPSANPHGTEGQLKVGLPPVLEQGVVPQMEGLAAAGEKINLDLNSGDPIGIAVLPHSYSKEGRSTSAIAHLVDPPGNLEVWTDAKAEKFVWDGKKVVGVVTEDGREAMASNEVIICGGSIDTPKLLLLNGIGPRPELEALGIDVKVDLPGVGKQLKDHVLTFMTVEVSGSINSKYAFDNNPELIASAQESWTKDQTGAFALQHSSLWGGFLKLPDLESYEEYSALPPDVQDFLSKDQVPAYEFINNSILWPPGTQLDEGNTYMTFLAFLMNPQSSGSVTLRSANASDKPIITLNFLTHPYDVRVFREAIRNTWQKMTGNSAVAPHIVRTILGPKSMEDAELDRFARENASTVWHACGTCKMGREEDAEAVVDREFKVRGAEGLRVVDMSVAPVTTNNHTQATAYLIAQKAAEKLVAEGGCTLYCHKRETDLTFLFGDIDSLLRTCHRLTV</sequence>
<dbReference type="Pfam" id="PF05199">
    <property type="entry name" value="GMC_oxred_C"/>
    <property type="match status" value="1"/>
</dbReference>
<keyword evidence="3 4" id="KW-0274">FAD</keyword>
<comment type="cofactor">
    <cofactor evidence="3">
        <name>FAD</name>
        <dbReference type="ChEBI" id="CHEBI:57692"/>
    </cofactor>
</comment>
<dbReference type="OrthoDB" id="269227at2759"/>
<evidence type="ECO:0000256" key="4">
    <source>
        <dbReference type="RuleBase" id="RU003968"/>
    </source>
</evidence>
<dbReference type="InterPro" id="IPR012132">
    <property type="entry name" value="GMC_OxRdtase"/>
</dbReference>
<comment type="similarity">
    <text evidence="1 4">Belongs to the GMC oxidoreductase family.</text>
</comment>
<proteinExistence type="inferred from homology"/>